<evidence type="ECO:0000256" key="1">
    <source>
        <dbReference type="RuleBase" id="RU366068"/>
    </source>
</evidence>
<comment type="cofactor">
    <cofactor evidence="1">
        <name>[4Fe-4S] cluster</name>
        <dbReference type="ChEBI" id="CHEBI:49883"/>
    </cofactor>
    <text evidence="1">Binds 1 [4Fe-4S] cluster.</text>
</comment>
<feature type="region of interest" description="Disordered" evidence="2">
    <location>
        <begin position="62"/>
        <end position="96"/>
    </location>
</feature>
<protein>
    <recommendedName>
        <fullName evidence="1">Electron transfer flavoprotein-ubiquinone oxidoreductase</fullName>
        <shortName evidence="1">ETF-QO</shortName>
        <ecNumber evidence="1">1.5.5.1</ecNumber>
    </recommendedName>
</protein>
<keyword evidence="1" id="KW-0249">Electron transport</keyword>
<name>A0A6A0GW10_HYAAZ</name>
<organism evidence="3">
    <name type="scientific">Hyalella azteca</name>
    <name type="common">Amphipod</name>
    <dbReference type="NCBI Taxonomy" id="294128"/>
    <lineage>
        <taxon>Eukaryota</taxon>
        <taxon>Metazoa</taxon>
        <taxon>Ecdysozoa</taxon>
        <taxon>Arthropoda</taxon>
        <taxon>Crustacea</taxon>
        <taxon>Multicrustacea</taxon>
        <taxon>Malacostraca</taxon>
        <taxon>Eumalacostraca</taxon>
        <taxon>Peracarida</taxon>
        <taxon>Amphipoda</taxon>
        <taxon>Senticaudata</taxon>
        <taxon>Talitrida</taxon>
        <taxon>Talitroidea</taxon>
        <taxon>Hyalellidae</taxon>
        <taxon>Hyalella</taxon>
    </lineage>
</organism>
<dbReference type="EC" id="1.5.5.1" evidence="1"/>
<dbReference type="Proteomes" id="UP000711488">
    <property type="component" value="Unassembled WGS sequence"/>
</dbReference>
<dbReference type="GO" id="GO:0046872">
    <property type="term" value="F:metal ion binding"/>
    <property type="evidence" value="ECO:0007669"/>
    <property type="project" value="UniProtKB-KW"/>
</dbReference>
<dbReference type="OrthoDB" id="437331at2759"/>
<dbReference type="PANTHER" id="PTHR10617">
    <property type="entry name" value="ELECTRON TRANSFER FLAVOPROTEIN-UBIQUINONE OXIDOREDUCTASE"/>
    <property type="match status" value="1"/>
</dbReference>
<reference evidence="3" key="2">
    <citation type="journal article" date="2018" name="Environ. Sci. Technol.">
        <title>The Toxicogenome of Hyalella azteca: A Model for Sediment Ecotoxicology and Evolutionary Toxicology.</title>
        <authorList>
            <person name="Poynton H.C."/>
            <person name="Hasenbein S."/>
            <person name="Benoit J.B."/>
            <person name="Sepulveda M.S."/>
            <person name="Poelchau M.F."/>
            <person name="Hughes D.S.T."/>
            <person name="Murali S.C."/>
            <person name="Chen S."/>
            <person name="Glastad K.M."/>
            <person name="Goodisman M.A.D."/>
            <person name="Werren J.H."/>
            <person name="Vineis J.H."/>
            <person name="Bowen J.L."/>
            <person name="Friedrich M."/>
            <person name="Jones J."/>
            <person name="Robertson H.M."/>
            <person name="Feyereisen R."/>
            <person name="Mechler-Hickson A."/>
            <person name="Mathers N."/>
            <person name="Lee C.E."/>
            <person name="Colbourne J.K."/>
            <person name="Biales A."/>
            <person name="Johnston J.S."/>
            <person name="Wellborn G.A."/>
            <person name="Rosendale A.J."/>
            <person name="Cridge A.G."/>
            <person name="Munoz-Torres M.C."/>
            <person name="Bain P.A."/>
            <person name="Manny A.R."/>
            <person name="Major K.M."/>
            <person name="Lambert F.N."/>
            <person name="Vulpe C.D."/>
            <person name="Tuck P."/>
            <person name="Blalock B.J."/>
            <person name="Lin Y.Y."/>
            <person name="Smith M.E."/>
            <person name="Ochoa-Acuna H."/>
            <person name="Chen M.M."/>
            <person name="Childers C.P."/>
            <person name="Qu J."/>
            <person name="Dugan S."/>
            <person name="Lee S.L."/>
            <person name="Chao H."/>
            <person name="Dinh H."/>
            <person name="Han Y."/>
            <person name="Doddapaneni H."/>
            <person name="Worley K.C."/>
            <person name="Muzny D.M."/>
            <person name="Gibbs R.A."/>
            <person name="Richards S."/>
        </authorList>
    </citation>
    <scope>NUCLEOTIDE SEQUENCE</scope>
    <source>
        <strain evidence="3">HAZT.00-mixed</strain>
        <tissue evidence="3">Whole organism</tissue>
    </source>
</reference>
<keyword evidence="1" id="KW-0274">FAD</keyword>
<reference evidence="3" key="1">
    <citation type="submission" date="2014-08" db="EMBL/GenBank/DDBJ databases">
        <authorList>
            <person name="Murali S."/>
            <person name="Richards S."/>
            <person name="Bandaranaike D."/>
            <person name="Bellair M."/>
            <person name="Blankenburg K."/>
            <person name="Chao H."/>
            <person name="Dinh H."/>
            <person name="Doddapaneni H."/>
            <person name="Dugan-Rocha S."/>
            <person name="Elkadiri S."/>
            <person name="Gnanaolivu R."/>
            <person name="Hughes D."/>
            <person name="Lee S."/>
            <person name="Li M."/>
            <person name="Ming W."/>
            <person name="Munidasa M."/>
            <person name="Muniz J."/>
            <person name="Nguyen L."/>
            <person name="Osuji N."/>
            <person name="Pu L.-L."/>
            <person name="Puazo M."/>
            <person name="Skinner E."/>
            <person name="Qu C."/>
            <person name="Quiroz J."/>
            <person name="Raj R."/>
            <person name="Weissenberger G."/>
            <person name="Xin Y."/>
            <person name="Zou X."/>
            <person name="Han Y."/>
            <person name="Worley K."/>
            <person name="Muzny D."/>
            <person name="Gibbs R."/>
        </authorList>
    </citation>
    <scope>NUCLEOTIDE SEQUENCE</scope>
    <source>
        <strain evidence="3">HAZT.00-mixed</strain>
        <tissue evidence="3">Whole organism</tissue>
    </source>
</reference>
<evidence type="ECO:0000313" key="3">
    <source>
        <dbReference type="EMBL" id="KAA0190183.1"/>
    </source>
</evidence>
<keyword evidence="1" id="KW-0560">Oxidoreductase</keyword>
<dbReference type="InterPro" id="IPR036188">
    <property type="entry name" value="FAD/NAD-bd_sf"/>
</dbReference>
<accession>A0A6A0GW10</accession>
<dbReference type="AlphaFoldDB" id="A0A6A0GW10"/>
<dbReference type="InterPro" id="IPR040156">
    <property type="entry name" value="ETF-QO"/>
</dbReference>
<feature type="compositionally biased region" description="Basic and acidic residues" evidence="2">
    <location>
        <begin position="67"/>
        <end position="90"/>
    </location>
</feature>
<comment type="caution">
    <text evidence="3">The sequence shown here is derived from an EMBL/GenBank/DDBJ whole genome shotgun (WGS) entry which is preliminary data.</text>
</comment>
<comment type="function">
    <text evidence="1">Accepts electrons from ETF and reduces ubiquinone.</text>
</comment>
<comment type="catalytic activity">
    <reaction evidence="1">
        <text>a ubiquinone + reduced [electron-transfer flavoprotein] = a ubiquinol + oxidized [electron-transfer flavoprotein] + H(+)</text>
        <dbReference type="Rhea" id="RHEA:24052"/>
        <dbReference type="Rhea" id="RHEA-COMP:9565"/>
        <dbReference type="Rhea" id="RHEA-COMP:9566"/>
        <dbReference type="Rhea" id="RHEA-COMP:10685"/>
        <dbReference type="Rhea" id="RHEA-COMP:10686"/>
        <dbReference type="ChEBI" id="CHEBI:15378"/>
        <dbReference type="ChEBI" id="CHEBI:16389"/>
        <dbReference type="ChEBI" id="CHEBI:17976"/>
        <dbReference type="ChEBI" id="CHEBI:57692"/>
        <dbReference type="ChEBI" id="CHEBI:58307"/>
        <dbReference type="EC" id="1.5.5.1"/>
    </reaction>
</comment>
<dbReference type="PANTHER" id="PTHR10617:SF107">
    <property type="entry name" value="ELECTRON TRANSFER FLAVOPROTEIN-UBIQUINONE OXIDOREDUCTASE, MITOCHONDRIAL"/>
    <property type="match status" value="1"/>
</dbReference>
<keyword evidence="1" id="KW-0411">Iron-sulfur</keyword>
<dbReference type="Gene3D" id="3.50.50.60">
    <property type="entry name" value="FAD/NAD(P)-binding domain"/>
    <property type="match status" value="1"/>
</dbReference>
<evidence type="ECO:0000256" key="2">
    <source>
        <dbReference type="SAM" id="MobiDB-lite"/>
    </source>
</evidence>
<keyword evidence="1" id="KW-0479">Metal-binding</keyword>
<comment type="cofactor">
    <cofactor evidence="1">
        <name>FAD</name>
        <dbReference type="ChEBI" id="CHEBI:57692"/>
    </cofactor>
</comment>
<keyword evidence="1" id="KW-0408">Iron</keyword>
<keyword evidence="1" id="KW-0830">Ubiquinone</keyword>
<dbReference type="GO" id="GO:0051539">
    <property type="term" value="F:4 iron, 4 sulfur cluster binding"/>
    <property type="evidence" value="ECO:0007669"/>
    <property type="project" value="UniProtKB-UniRule"/>
</dbReference>
<reference evidence="3" key="3">
    <citation type="submission" date="2019-06" db="EMBL/GenBank/DDBJ databases">
        <authorList>
            <person name="Poynton C."/>
            <person name="Hasenbein S."/>
            <person name="Benoit J.B."/>
            <person name="Sepulveda M.S."/>
            <person name="Poelchau M.F."/>
            <person name="Murali S.C."/>
            <person name="Chen S."/>
            <person name="Glastad K.M."/>
            <person name="Werren J.H."/>
            <person name="Vineis J.H."/>
            <person name="Bowen J.L."/>
            <person name="Friedrich M."/>
            <person name="Jones J."/>
            <person name="Robertson H.M."/>
            <person name="Feyereisen R."/>
            <person name="Mechler-Hickson A."/>
            <person name="Mathers N."/>
            <person name="Lee C.E."/>
            <person name="Colbourne J.K."/>
            <person name="Biales A."/>
            <person name="Johnston J.S."/>
            <person name="Wellborn G.A."/>
            <person name="Rosendale A.J."/>
            <person name="Cridge A.G."/>
            <person name="Munoz-Torres M.C."/>
            <person name="Bain P.A."/>
            <person name="Manny A.R."/>
            <person name="Major K.M."/>
            <person name="Lambert F.N."/>
            <person name="Vulpe C.D."/>
            <person name="Tuck P."/>
            <person name="Blalock B.J."/>
            <person name="Lin Y.-Y."/>
            <person name="Smith M.E."/>
            <person name="Ochoa-Acuna H."/>
            <person name="Chen M.-J.M."/>
            <person name="Childers C.P."/>
            <person name="Qu J."/>
            <person name="Dugan S."/>
            <person name="Lee S.L."/>
            <person name="Chao H."/>
            <person name="Dinh H."/>
            <person name="Han Y."/>
            <person name="Doddapaneni H."/>
            <person name="Worley K.C."/>
            <person name="Muzny D.M."/>
            <person name="Gibbs R.A."/>
            <person name="Richards S."/>
        </authorList>
    </citation>
    <scope>NUCLEOTIDE SEQUENCE</scope>
    <source>
        <strain evidence="3">HAZT.00-mixed</strain>
        <tissue evidence="3">Whole organism</tissue>
    </source>
</reference>
<gene>
    <name evidence="3" type="ORF">HAZT_HAZT005263</name>
</gene>
<dbReference type="SUPFAM" id="SSF51905">
    <property type="entry name" value="FAD/NAD(P)-binding domain"/>
    <property type="match status" value="1"/>
</dbReference>
<keyword evidence="1" id="KW-0285">Flavoprotein</keyword>
<dbReference type="GO" id="GO:0005743">
    <property type="term" value="C:mitochondrial inner membrane"/>
    <property type="evidence" value="ECO:0007669"/>
    <property type="project" value="TreeGrafter"/>
</dbReference>
<dbReference type="EMBL" id="JQDR03013109">
    <property type="protein sequence ID" value="KAA0190183.1"/>
    <property type="molecule type" value="Genomic_DNA"/>
</dbReference>
<keyword evidence="1" id="KW-0813">Transport</keyword>
<dbReference type="GO" id="GO:0004174">
    <property type="term" value="F:electron-transferring-flavoprotein dehydrogenase activity"/>
    <property type="evidence" value="ECO:0007669"/>
    <property type="project" value="UniProtKB-UniRule"/>
</dbReference>
<proteinExistence type="predicted"/>
<sequence>MPMYNVGNHIVRLGHVVAWLGAQAEELGVEVYPGQPAAELLYHDDGSLKGVATADAGIAKDGAPKVGAKDGAPKVGAKDGSPKVGAKDGSPKVGGC</sequence>